<evidence type="ECO:0000256" key="1">
    <source>
        <dbReference type="SAM" id="MobiDB-lite"/>
    </source>
</evidence>
<evidence type="ECO:0000313" key="4">
    <source>
        <dbReference type="EMBL" id="CAJ1401433.1"/>
    </source>
</evidence>
<keyword evidence="2" id="KW-1133">Transmembrane helix</keyword>
<feature type="transmembrane region" description="Helical" evidence="2">
    <location>
        <begin position="116"/>
        <end position="139"/>
    </location>
</feature>
<comment type="caution">
    <text evidence="4">The sequence shown here is derived from an EMBL/GenBank/DDBJ whole genome shotgun (WGS) entry which is preliminary data.</text>
</comment>
<dbReference type="EMBL" id="CAUJNA010003415">
    <property type="protein sequence ID" value="CAJ1401433.1"/>
    <property type="molecule type" value="Genomic_DNA"/>
</dbReference>
<keyword evidence="2" id="KW-0472">Membrane</keyword>
<keyword evidence="5" id="KW-1185">Reference proteome</keyword>
<sequence>MALRTQRKMRSLAGILMALFALNALCFVSGRSPGPAPDRDLRSASHAVAEAEEMSKPAQDDGRVLDTSNPVGFVGALVVSLAVLPYLVLSIYSAVQLATTGQAFLPILEKNALSPSGVLGLGEGVGVVVTFGVVLWSALSVVLRFRGLPEGPFGVLGLTQTLSYVAAVIFAIGAFLNGLGEDNPVKGLELAKLNSGKQLEQVASKGGKLLSRAEQEVAKITAEPRAELEAKLKEVEEKAGVDVKLPDIKLPDVKLPDVTLPKMPDVKLPEVKTPDVKVPEFKMPAFKMPELKLPKAGPASAPAPAVTEAAPPASSVTPTPKAAEGDLFD</sequence>
<organism evidence="4 5">
    <name type="scientific">Effrenium voratum</name>
    <dbReference type="NCBI Taxonomy" id="2562239"/>
    <lineage>
        <taxon>Eukaryota</taxon>
        <taxon>Sar</taxon>
        <taxon>Alveolata</taxon>
        <taxon>Dinophyceae</taxon>
        <taxon>Suessiales</taxon>
        <taxon>Symbiodiniaceae</taxon>
        <taxon>Effrenium</taxon>
    </lineage>
</organism>
<feature type="region of interest" description="Disordered" evidence="1">
    <location>
        <begin position="293"/>
        <end position="329"/>
    </location>
</feature>
<accession>A0AA36J879</accession>
<evidence type="ECO:0000256" key="2">
    <source>
        <dbReference type="SAM" id="Phobius"/>
    </source>
</evidence>
<dbReference type="Proteomes" id="UP001178507">
    <property type="component" value="Unassembled WGS sequence"/>
</dbReference>
<evidence type="ECO:0000313" key="5">
    <source>
        <dbReference type="Proteomes" id="UP001178507"/>
    </source>
</evidence>
<feature type="transmembrane region" description="Helical" evidence="2">
    <location>
        <begin position="151"/>
        <end position="176"/>
    </location>
</feature>
<evidence type="ECO:0000256" key="3">
    <source>
        <dbReference type="SAM" id="SignalP"/>
    </source>
</evidence>
<keyword evidence="2" id="KW-0812">Transmembrane</keyword>
<feature type="signal peptide" evidence="3">
    <location>
        <begin position="1"/>
        <end position="30"/>
    </location>
</feature>
<reference evidence="4" key="1">
    <citation type="submission" date="2023-08" db="EMBL/GenBank/DDBJ databases">
        <authorList>
            <person name="Chen Y."/>
            <person name="Shah S."/>
            <person name="Dougan E. K."/>
            <person name="Thang M."/>
            <person name="Chan C."/>
        </authorList>
    </citation>
    <scope>NUCLEOTIDE SEQUENCE</scope>
</reference>
<name>A0AA36J879_9DINO</name>
<keyword evidence="3" id="KW-0732">Signal</keyword>
<feature type="compositionally biased region" description="Low complexity" evidence="1">
    <location>
        <begin position="294"/>
        <end position="322"/>
    </location>
</feature>
<feature type="chain" id="PRO_5041407350" evidence="3">
    <location>
        <begin position="31"/>
        <end position="329"/>
    </location>
</feature>
<gene>
    <name evidence="4" type="ORF">EVOR1521_LOCUS24580</name>
</gene>
<protein>
    <submittedName>
        <fullName evidence="4">Uncharacterized protein</fullName>
    </submittedName>
</protein>
<dbReference type="AlphaFoldDB" id="A0AA36J879"/>
<feature type="transmembrane region" description="Helical" evidence="2">
    <location>
        <begin position="73"/>
        <end position="95"/>
    </location>
</feature>
<proteinExistence type="predicted"/>